<evidence type="ECO:0000256" key="6">
    <source>
        <dbReference type="ARBA" id="ARBA00022967"/>
    </source>
</evidence>
<name>A0A1Z5H4I3_9LACO</name>
<keyword evidence="6" id="KW-1278">Translocase</keyword>
<dbReference type="Gene3D" id="3.40.50.300">
    <property type="entry name" value="P-loop containing nucleotide triphosphate hydrolases"/>
    <property type="match status" value="1"/>
</dbReference>
<dbReference type="SUPFAM" id="SSF52540">
    <property type="entry name" value="P-loop containing nucleoside triphosphate hydrolases"/>
    <property type="match status" value="1"/>
</dbReference>
<dbReference type="OrthoDB" id="9784332at2"/>
<gene>
    <name evidence="9" type="primary">ecfA2_2</name>
    <name evidence="9" type="ORF">IWT126_00327</name>
</gene>
<dbReference type="SMART" id="SM00382">
    <property type="entry name" value="AAA"/>
    <property type="match status" value="1"/>
</dbReference>
<organism evidence="9 10">
    <name type="scientific">Secundilactobacillus silagei JCM 19001</name>
    <dbReference type="NCBI Taxonomy" id="1302250"/>
    <lineage>
        <taxon>Bacteria</taxon>
        <taxon>Bacillati</taxon>
        <taxon>Bacillota</taxon>
        <taxon>Bacilli</taxon>
        <taxon>Lactobacillales</taxon>
        <taxon>Lactobacillaceae</taxon>
        <taxon>Secundilactobacillus</taxon>
    </lineage>
</organism>
<dbReference type="AlphaFoldDB" id="A0A1Z5H4I3"/>
<dbReference type="CDD" id="cd03225">
    <property type="entry name" value="ABC_cobalt_CbiO_domain1"/>
    <property type="match status" value="1"/>
</dbReference>
<evidence type="ECO:0000256" key="3">
    <source>
        <dbReference type="ARBA" id="ARBA00022475"/>
    </source>
</evidence>
<keyword evidence="2" id="KW-0813">Transport</keyword>
<accession>A0A1Z5H4I3</accession>
<dbReference type="GO" id="GO:0005524">
    <property type="term" value="F:ATP binding"/>
    <property type="evidence" value="ECO:0007669"/>
    <property type="project" value="UniProtKB-KW"/>
</dbReference>
<dbReference type="GO" id="GO:0016887">
    <property type="term" value="F:ATP hydrolysis activity"/>
    <property type="evidence" value="ECO:0007669"/>
    <property type="project" value="InterPro"/>
</dbReference>
<keyword evidence="4" id="KW-0547">Nucleotide-binding</keyword>
<evidence type="ECO:0000313" key="9">
    <source>
        <dbReference type="EMBL" id="GAT18062.1"/>
    </source>
</evidence>
<evidence type="ECO:0000256" key="4">
    <source>
        <dbReference type="ARBA" id="ARBA00022741"/>
    </source>
</evidence>
<evidence type="ECO:0000256" key="5">
    <source>
        <dbReference type="ARBA" id="ARBA00022840"/>
    </source>
</evidence>
<keyword evidence="3" id="KW-1003">Cell membrane</keyword>
<keyword evidence="7" id="KW-0472">Membrane</keyword>
<dbReference type="PROSITE" id="PS50893">
    <property type="entry name" value="ABC_TRANSPORTER_2"/>
    <property type="match status" value="1"/>
</dbReference>
<keyword evidence="10" id="KW-1185">Reference proteome</keyword>
<evidence type="ECO:0000256" key="2">
    <source>
        <dbReference type="ARBA" id="ARBA00022448"/>
    </source>
</evidence>
<dbReference type="EMBL" id="BCMG01000001">
    <property type="protein sequence ID" value="GAT18062.1"/>
    <property type="molecule type" value="Genomic_DNA"/>
</dbReference>
<dbReference type="GO" id="GO:0042626">
    <property type="term" value="F:ATPase-coupled transmembrane transporter activity"/>
    <property type="evidence" value="ECO:0007669"/>
    <property type="project" value="TreeGrafter"/>
</dbReference>
<dbReference type="InterPro" id="IPR050095">
    <property type="entry name" value="ECF_ABC_transporter_ATP-bd"/>
</dbReference>
<dbReference type="RefSeq" id="WP_089136104.1">
    <property type="nucleotide sequence ID" value="NZ_BCMG01000001.1"/>
</dbReference>
<dbReference type="Pfam" id="PF00005">
    <property type="entry name" value="ABC_tran"/>
    <property type="match status" value="1"/>
</dbReference>
<evidence type="ECO:0000256" key="7">
    <source>
        <dbReference type="ARBA" id="ARBA00023136"/>
    </source>
</evidence>
<comment type="similarity">
    <text evidence="1">Belongs to the ABC transporter superfamily.</text>
</comment>
<reference evidence="9 10" key="1">
    <citation type="submission" date="2015-11" db="EMBL/GenBank/DDBJ databases">
        <title>Draft genome sequences of new species of the genus Lactobacillus isolated from orchardgrass silage.</title>
        <authorList>
            <person name="Tohno M."/>
            <person name="Tanizawa Y."/>
            <person name="Arita M."/>
        </authorList>
    </citation>
    <scope>NUCLEOTIDE SEQUENCE [LARGE SCALE GENOMIC DNA]</scope>
    <source>
        <strain evidence="9 10">IWT126</strain>
    </source>
</reference>
<dbReference type="GO" id="GO:0043190">
    <property type="term" value="C:ATP-binding cassette (ABC) transporter complex"/>
    <property type="evidence" value="ECO:0007669"/>
    <property type="project" value="TreeGrafter"/>
</dbReference>
<evidence type="ECO:0000313" key="10">
    <source>
        <dbReference type="Proteomes" id="UP000198402"/>
    </source>
</evidence>
<evidence type="ECO:0000259" key="8">
    <source>
        <dbReference type="PROSITE" id="PS50893"/>
    </source>
</evidence>
<proteinExistence type="inferred from homology"/>
<comment type="caution">
    <text evidence="9">The sequence shown here is derived from an EMBL/GenBank/DDBJ whole genome shotgun (WGS) entry which is preliminary data.</text>
</comment>
<keyword evidence="5 9" id="KW-0067">ATP-binding</keyword>
<dbReference type="InterPro" id="IPR015856">
    <property type="entry name" value="ABC_transpr_CbiO/EcfA_su"/>
</dbReference>
<dbReference type="InterPro" id="IPR027417">
    <property type="entry name" value="P-loop_NTPase"/>
</dbReference>
<evidence type="ECO:0000256" key="1">
    <source>
        <dbReference type="ARBA" id="ARBA00005417"/>
    </source>
</evidence>
<dbReference type="InterPro" id="IPR003593">
    <property type="entry name" value="AAA+_ATPase"/>
</dbReference>
<feature type="domain" description="ABC transporter" evidence="8">
    <location>
        <begin position="4"/>
        <end position="236"/>
    </location>
</feature>
<dbReference type="Proteomes" id="UP000198402">
    <property type="component" value="Unassembled WGS sequence"/>
</dbReference>
<dbReference type="InterPro" id="IPR003439">
    <property type="entry name" value="ABC_transporter-like_ATP-bd"/>
</dbReference>
<sequence length="268" mass="29638">MSTIQISNLHYQYPTSDFQLAIDQLSIADSLVAIVGQNGAGKSTLFKLLTGLVQPQKGAVKINQRNLATLTPEERLRTIGIVFQDPSSQLFNPTVEKEVAWSLSQLESDAELVQATVKKALASVGLTKLKDQNPFDLSLPEKKLLTIATVLAINPQIYLFDEPMMSLDWPSQRLVTDLMQYLAQTGHQVIAITHDMDWAAATFSKMVALAAGNVVFEGTPTNFFSCPEPVKKAGLLPPRIMTIAQEVFNDHHVYLTPQDYAEKYPAHQ</sequence>
<protein>
    <submittedName>
        <fullName evidence="9">Energy-coupling factor transporter ATP-binding protein</fullName>
    </submittedName>
</protein>
<dbReference type="PANTHER" id="PTHR43553">
    <property type="entry name" value="HEAVY METAL TRANSPORTER"/>
    <property type="match status" value="1"/>
</dbReference>
<dbReference type="STRING" id="1302250.GCA_001313225_00451"/>